<evidence type="ECO:0000313" key="2">
    <source>
        <dbReference type="Proteomes" id="UP001290462"/>
    </source>
</evidence>
<accession>A0AAW9JUX8</accession>
<name>A0AAW9JUX8_CARML</name>
<dbReference type="RefSeq" id="WP_010049519.1">
    <property type="nucleotide sequence ID" value="NZ_BJOJ01000007.1"/>
</dbReference>
<organism evidence="1 2">
    <name type="scientific">Carnobacterium maltaromaticum</name>
    <name type="common">Carnobacterium piscicola</name>
    <dbReference type="NCBI Taxonomy" id="2751"/>
    <lineage>
        <taxon>Bacteria</taxon>
        <taxon>Bacillati</taxon>
        <taxon>Bacillota</taxon>
        <taxon>Bacilli</taxon>
        <taxon>Lactobacillales</taxon>
        <taxon>Carnobacteriaceae</taxon>
        <taxon>Carnobacterium</taxon>
    </lineage>
</organism>
<reference evidence="1" key="1">
    <citation type="submission" date="2023-08" db="EMBL/GenBank/DDBJ databases">
        <title>Genomic characterization of piscicolin 126 produced by Carnobacterium maltaromaticum CM22 strain isolated from salmon (Salmo salar).</title>
        <authorList>
            <person name="Gonzalez-Gragera E."/>
            <person name="Garcia-Lopez J.D."/>
            <person name="Teso-Perez C."/>
            <person name="Gimenez-Hernandez I."/>
            <person name="Peralta-Sanchez J.M."/>
            <person name="Valdivia E."/>
            <person name="Montalban-Lopez M."/>
            <person name="Martin-Platero A.M."/>
            <person name="Banos A."/>
            <person name="Martinez-Bueno M."/>
        </authorList>
    </citation>
    <scope>NUCLEOTIDE SEQUENCE</scope>
    <source>
        <strain evidence="1">CM22</strain>
    </source>
</reference>
<sequence length="90" mass="10469">MKHVNECKKCESADILKIEGKQMIGETINQLRTTILESIPVTRFLCSDCGYTEEWVENHLDLKRMKRKVSQVNESTHSIKMLLKNLEFEG</sequence>
<protein>
    <recommendedName>
        <fullName evidence="3">YgiT-type zinc finger protein</fullName>
    </recommendedName>
</protein>
<dbReference type="AlphaFoldDB" id="A0AAW9JUX8"/>
<dbReference type="EMBL" id="JAVBVO010000005">
    <property type="protein sequence ID" value="MDZ5760342.1"/>
    <property type="molecule type" value="Genomic_DNA"/>
</dbReference>
<gene>
    <name evidence="1" type="ORF">RAK27_17015</name>
</gene>
<evidence type="ECO:0000313" key="1">
    <source>
        <dbReference type="EMBL" id="MDZ5760342.1"/>
    </source>
</evidence>
<evidence type="ECO:0008006" key="3">
    <source>
        <dbReference type="Google" id="ProtNLM"/>
    </source>
</evidence>
<dbReference type="Proteomes" id="UP001290462">
    <property type="component" value="Unassembled WGS sequence"/>
</dbReference>
<comment type="caution">
    <text evidence="1">The sequence shown here is derived from an EMBL/GenBank/DDBJ whole genome shotgun (WGS) entry which is preliminary data.</text>
</comment>
<proteinExistence type="predicted"/>
<dbReference type="GeneID" id="83606294"/>